<evidence type="ECO:0000313" key="1">
    <source>
        <dbReference type="EMBL" id="GAI36690.1"/>
    </source>
</evidence>
<gene>
    <name evidence="1" type="ORF">S06H3_49631</name>
</gene>
<protein>
    <submittedName>
        <fullName evidence="1">Uncharacterized protein</fullName>
    </submittedName>
</protein>
<feature type="non-terminal residue" evidence="1">
    <location>
        <position position="38"/>
    </location>
</feature>
<reference evidence="1" key="1">
    <citation type="journal article" date="2014" name="Front. Microbiol.">
        <title>High frequency of phylogenetically diverse reductive dehalogenase-homologous genes in deep subseafloor sedimentary metagenomes.</title>
        <authorList>
            <person name="Kawai M."/>
            <person name="Futagami T."/>
            <person name="Toyoda A."/>
            <person name="Takaki Y."/>
            <person name="Nishi S."/>
            <person name="Hori S."/>
            <person name="Arai W."/>
            <person name="Tsubouchi T."/>
            <person name="Morono Y."/>
            <person name="Uchiyama I."/>
            <person name="Ito T."/>
            <person name="Fujiyama A."/>
            <person name="Inagaki F."/>
            <person name="Takami H."/>
        </authorList>
    </citation>
    <scope>NUCLEOTIDE SEQUENCE</scope>
    <source>
        <strain evidence="1">Expedition CK06-06</strain>
    </source>
</reference>
<sequence>MLDLKEERKYKRLRKLGQELHIPIPEAFWTLEVFDKDG</sequence>
<name>X1PCD5_9ZZZZ</name>
<dbReference type="EMBL" id="BARV01031351">
    <property type="protein sequence ID" value="GAI36690.1"/>
    <property type="molecule type" value="Genomic_DNA"/>
</dbReference>
<comment type="caution">
    <text evidence="1">The sequence shown here is derived from an EMBL/GenBank/DDBJ whole genome shotgun (WGS) entry which is preliminary data.</text>
</comment>
<organism evidence="1">
    <name type="scientific">marine sediment metagenome</name>
    <dbReference type="NCBI Taxonomy" id="412755"/>
    <lineage>
        <taxon>unclassified sequences</taxon>
        <taxon>metagenomes</taxon>
        <taxon>ecological metagenomes</taxon>
    </lineage>
</organism>
<proteinExistence type="predicted"/>
<dbReference type="AlphaFoldDB" id="X1PCD5"/>
<accession>X1PCD5</accession>